<sequence length="2760" mass="294272">SISIGNVVGTVANGQFEIPNLPLQEGDQYYTVEAVNTAGLKTSLFLRVIKDSTPPQIQITSPANNYVTALTSIVVTGQVMETGASLYIQGATSDTKVTLATDGTFSISPFTLANEGANVLTLYAVDDLGNSHKVLGTQKQLTVYRDTTAPTFSVQVALYNADGSKKPLQSLTGSAVTLYNQVAKMDIYGQVTDPTNTVKIQGSDVTVAGDGSFQKLGVTLSLAEGQSGTVTVAVSDAVLNLAKIDITLIKDTTGPEIFVTSPQTGQLTNDPSARTISGVARGTSSVTANGSTFPVVNERFEVTGWALAQQGVNSLSIMGYDSIGNPTTVIFTMLLDSTAPTSAVVTSPAVLPLYTNKDRVTITGTGEPSAKVLITGGALDVEANVSGAGQFTQDVFLKTNTTNNIRLVQKDTAGNTSPEVVLTVIQDMVKPTVAIVAPAINQLESNSVIVSGTASDNKLLKNTVVLKLLKASDSSEVSSANIAVTNGQFNSILTLPQEGDFIIRVTAEDQAGNTQTANKNINYTIVSDDTEGPTILITTPQSNSYINNAALTVTGTCLDRSSVTSLQISLNSGTFTDITTFDNGGTGTFSHLLNLSGDGAYTITIKAVDGSPIPTESQKSVSFTLDTVPPMTAPTVSGVTPAVEVDNDSYMTSVDFIKIIGAYEPGYTVRATSSLETKEAVANASGVYSIDIHIAKSATQNVDNVINLVGVDKAGNLSTATDSNLKAVITVTYDVIKPQVTAVNPANNTPNVALNAEVTVYFSESVAQNSLSDSQGNRMYVQDSQGNIISGTLSAVQGSNNREFVIGLANGGYPDGEEMTVVVSQKIHDLAGNTLATTFQSKFTTVDVTAPTIPVITNVSPAYLTNAASVNITGTAEKNASVLVYRDNEAVAVTTVNGTGSFAVAVSLLANQQNKFTLTARDASMNESNKTAVITVTHDNILPVFESITPAEGSVNILKNTVFEIRFNEVINQSTVTNGFTIKGKNNRTVAGTLTPITNAAGNLNAGFRFTPTSLLLDGETVTITLTNALKDSAGNSLDLSAEVGGVKTFVFPVEDLLAPTVPVIATVSEESPTNASTVDVTGTAEPGATVKINGGGLTSSGMQVTADPSTGAFSATIPLKADNSNSIAFKAVDAANNSSESTSIQLFCDKKAPMANNVIPKDGEQIPDSRLFTIVFNEAIDQTTIPDGIILKKGDTAVAVNRNINENGSIVTLKAVDAFDINFIYTLEINTQIKDLAGNAFANTRVYTYLSDDKIFPEAPVLYTISENSPTNATQVTITGIGASDGVSKVYALDKNDTILAQSDLDEYYVFTLNVPLQVDKLNQIRVVSRRPSGNQSSAKVVNIYQDSTAPVVNILAPQSDVTLPSDTVTLVAEIQDASSISSCKVIGQEKVTNIDLNGYLTTVLTGITNGQTVEVVVVDAVGLTTTDTVTLTVDVEDPETDTSAPIITFVYPPDGMNYDGKVIDVTGTVEDANEISIITVNDVIVTTPDAFPTPASFLRGKIELVDGPNVITISATDVKNNVGEESITIYVDVAPPSISISSPANEAIFLDSDVTISGVVTDSNGIAGFTVNDIEVSFNGNGSFEYPMTLDEGENLIVFKATDIADNVTVKELTLYYDVEGPEIVAMFPKDGATYVPANTSIYATFTERVDPETVSFNTVKLIYIDEAGDEAYEVTGNVTVDNKTVFFHPNLLLKPAMRYKFKIREGIKDLVGFDLQAPQEANFTIDQQITMVTGSVSDTVTCQGIPNVTVRILGTDISAKTDPQGNFYLQKDNIPGGNQVLYVDGTTADEIEPGVGYFSSFRKHYIEVSQINEISGSFFLPRVKANSVEYVTGNEEQILDFNGTITGIIDDQNIEFGYFQMTVPAGALEFPNGSTSGSLSARLIHETWLPTPKVESTGSELSVMSAVWFDPFVKCNEPVHIELPIPRDIEGFAASPGDRLFILSYDSETGEWVDAGTGRVNDEGTRLIMDDDTNTLKELTIVAFFPYSIPEETEAELRSMYKVGYGGGDENFWMLIELMVAISIMAMMSPISLLVWKVGYPTGMGGAPFVPLPLTRVWILGKTNWANGLGNVLDMWYFPLFPNLAWLMMLLSIWIDVTPWADVSFTAFGPLGSRSPRRFPVPGITQTHSVMNHYFLRNIRIYVDFWYISGNVRVVGDNGQAITPSGTGNIGIYVYSESPWATGYHGGSGFSLNGIDGLPVLSTQAANQPYEVDPAMKWYKSYGRHIYMAWIGVSGLSRRGHEVTPPDGSSYTVYRSYIYAGSKVRIVGKMDDGTGVYTGEVYVTAPTPVADPGSGDIHNVNIFANLSIGRLNIDTYVVRTYTRNNQIVAMTLPFKGLASANDVALNLHTGTAMYNGDKTPIQSGVVFGQVGGAAGGSFSIDANSDSPWMVQNPGAGAYKVEISPYASDFAAKSLLYINIKTNQSTSSTSGTGSGGSSSDSAPVTRPQSGRGTGSTANYVTPRTDTRSAQRVTPAPAAGTLRKGYVWFVVPTLMFNDNNFNDHCSGTIKYMNWTAWYDTWDPSSLPPEQQKSLFPSPMSNPEDIKIKFNTQNEVALSMTLTFNSPGSGSVSIPEGPDGGTAKSYSLGTDGAVVLKITQIGQPYVLGLKFKDDFATLLTDDNQANDNQIMIPGDFNVDGGTSVFDANAIRGTTSTISEFFMVNIGSLSSLGNLTFEFIPQPQSGYGVPEIVKYLDAIEGKLMQSFTTRKIVIEIIDKQTLRPDEGYSHSVTTTTGTVSIDFDPTDNIYNQLERLTIYLE</sequence>
<keyword evidence="1" id="KW-0732">Signal</keyword>
<feature type="compositionally biased region" description="Polar residues" evidence="2">
    <location>
        <begin position="2442"/>
        <end position="2473"/>
    </location>
</feature>
<name>A0A3A4QU28_9BACT</name>
<organism evidence="6 7">
    <name type="scientific">Candidatus Auribacter fodinae</name>
    <dbReference type="NCBI Taxonomy" id="2093366"/>
    <lineage>
        <taxon>Bacteria</taxon>
        <taxon>Pseudomonadati</taxon>
        <taxon>Candidatus Auribacterota</taxon>
        <taxon>Candidatus Auribacteria</taxon>
        <taxon>Candidatus Auribacterales</taxon>
        <taxon>Candidatus Auribacteraceae</taxon>
        <taxon>Candidatus Auribacter</taxon>
    </lineage>
</organism>
<gene>
    <name evidence="6" type="ORF">C4541_10105</name>
</gene>
<dbReference type="InterPro" id="IPR041498">
    <property type="entry name" value="Big_6"/>
</dbReference>
<keyword evidence="3" id="KW-1133">Transmembrane helix</keyword>
<feature type="transmembrane region" description="Helical" evidence="3">
    <location>
        <begin position="2015"/>
        <end position="2039"/>
    </location>
</feature>
<reference evidence="6 7" key="1">
    <citation type="journal article" date="2017" name="ISME J.">
        <title>Energy and carbon metabolisms in a deep terrestrial subsurface fluid microbial community.</title>
        <authorList>
            <person name="Momper L."/>
            <person name="Jungbluth S.P."/>
            <person name="Lee M.D."/>
            <person name="Amend J.P."/>
        </authorList>
    </citation>
    <scope>NUCLEOTIDE SEQUENCE [LARGE SCALE GENOMIC DNA]</scope>
    <source>
        <strain evidence="6">SURF_26</strain>
    </source>
</reference>
<evidence type="ECO:0000256" key="1">
    <source>
        <dbReference type="ARBA" id="ARBA00022729"/>
    </source>
</evidence>
<keyword evidence="3" id="KW-0472">Membrane</keyword>
<dbReference type="Gene3D" id="2.60.40.10">
    <property type="entry name" value="Immunoglobulins"/>
    <property type="match status" value="8"/>
</dbReference>
<feature type="domain" description="Bacterial Ig" evidence="5">
    <location>
        <begin position="867"/>
        <end position="933"/>
    </location>
</feature>
<feature type="transmembrane region" description="Helical" evidence="3">
    <location>
        <begin position="2079"/>
        <end position="2098"/>
    </location>
</feature>
<proteinExistence type="predicted"/>
<dbReference type="InterPro" id="IPR013783">
    <property type="entry name" value="Ig-like_fold"/>
</dbReference>
<evidence type="ECO:0000259" key="5">
    <source>
        <dbReference type="Pfam" id="PF17936"/>
    </source>
</evidence>
<dbReference type="Pfam" id="PF13205">
    <property type="entry name" value="Big_5"/>
    <property type="match status" value="4"/>
</dbReference>
<evidence type="ECO:0000313" key="6">
    <source>
        <dbReference type="EMBL" id="RJP57475.1"/>
    </source>
</evidence>
<feature type="non-terminal residue" evidence="6">
    <location>
        <position position="1"/>
    </location>
</feature>
<dbReference type="Pfam" id="PF17936">
    <property type="entry name" value="Big_6"/>
    <property type="match status" value="3"/>
</dbReference>
<feature type="domain" description="SbsA Ig-like" evidence="4">
    <location>
        <begin position="1620"/>
        <end position="1727"/>
    </location>
</feature>
<keyword evidence="3" id="KW-0812">Transmembrane</keyword>
<dbReference type="Proteomes" id="UP000266426">
    <property type="component" value="Unassembled WGS sequence"/>
</dbReference>
<feature type="domain" description="Bacterial Ig" evidence="5">
    <location>
        <begin position="356"/>
        <end position="424"/>
    </location>
</feature>
<accession>A0A3A4QU28</accession>
<evidence type="ECO:0000313" key="7">
    <source>
        <dbReference type="Proteomes" id="UP000266426"/>
    </source>
</evidence>
<dbReference type="EMBL" id="QZJZ01000080">
    <property type="protein sequence ID" value="RJP57475.1"/>
    <property type="molecule type" value="Genomic_DNA"/>
</dbReference>
<feature type="region of interest" description="Disordered" evidence="2">
    <location>
        <begin position="2427"/>
        <end position="2477"/>
    </location>
</feature>
<dbReference type="Pfam" id="PF09136">
    <property type="entry name" value="Glucodextran_B"/>
    <property type="match status" value="1"/>
</dbReference>
<evidence type="ECO:0000256" key="2">
    <source>
        <dbReference type="SAM" id="MobiDB-lite"/>
    </source>
</evidence>
<protein>
    <submittedName>
        <fullName evidence="6">Uncharacterized protein</fullName>
    </submittedName>
</protein>
<feature type="domain" description="SbsA Ig-like" evidence="4">
    <location>
        <begin position="939"/>
        <end position="1038"/>
    </location>
</feature>
<feature type="domain" description="SbsA Ig-like" evidence="4">
    <location>
        <begin position="734"/>
        <end position="845"/>
    </location>
</feature>
<comment type="caution">
    <text evidence="6">The sequence shown here is derived from an EMBL/GenBank/DDBJ whole genome shotgun (WGS) entry which is preliminary data.</text>
</comment>
<dbReference type="SUPFAM" id="SSF49464">
    <property type="entry name" value="Carboxypeptidase regulatory domain-like"/>
    <property type="match status" value="1"/>
</dbReference>
<evidence type="ECO:0000256" key="3">
    <source>
        <dbReference type="SAM" id="Phobius"/>
    </source>
</evidence>
<feature type="domain" description="SbsA Ig-like" evidence="4">
    <location>
        <begin position="1150"/>
        <end position="1248"/>
    </location>
</feature>
<dbReference type="InterPro" id="IPR008969">
    <property type="entry name" value="CarboxyPept-like_regulatory"/>
</dbReference>
<dbReference type="InterPro" id="IPR032812">
    <property type="entry name" value="SbsA_Ig"/>
</dbReference>
<evidence type="ECO:0000259" key="4">
    <source>
        <dbReference type="Pfam" id="PF13205"/>
    </source>
</evidence>
<feature type="domain" description="Bacterial Ig" evidence="5">
    <location>
        <begin position="1059"/>
        <end position="1146"/>
    </location>
</feature>